<dbReference type="InterPro" id="IPR036388">
    <property type="entry name" value="WH-like_DNA-bd_sf"/>
</dbReference>
<dbReference type="PANTHER" id="PTHR33164">
    <property type="entry name" value="TRANSCRIPTIONAL REGULATOR, MARR FAMILY"/>
    <property type="match status" value="1"/>
</dbReference>
<dbReference type="SMART" id="SM00347">
    <property type="entry name" value="HTH_MARR"/>
    <property type="match status" value="1"/>
</dbReference>
<feature type="domain" description="HTH marR-type" evidence="1">
    <location>
        <begin position="7"/>
        <end position="150"/>
    </location>
</feature>
<evidence type="ECO:0000313" key="3">
    <source>
        <dbReference type="Proteomes" id="UP000619260"/>
    </source>
</evidence>
<evidence type="ECO:0000313" key="2">
    <source>
        <dbReference type="EMBL" id="GIJ47201.1"/>
    </source>
</evidence>
<dbReference type="PROSITE" id="PS50995">
    <property type="entry name" value="HTH_MARR_2"/>
    <property type="match status" value="1"/>
</dbReference>
<protein>
    <recommendedName>
        <fullName evidence="1">HTH marR-type domain-containing protein</fullName>
    </recommendedName>
</protein>
<dbReference type="GO" id="GO:0006950">
    <property type="term" value="P:response to stress"/>
    <property type="evidence" value="ECO:0007669"/>
    <property type="project" value="TreeGrafter"/>
</dbReference>
<dbReference type="Proteomes" id="UP000619260">
    <property type="component" value="Unassembled WGS sequence"/>
</dbReference>
<dbReference type="AlphaFoldDB" id="A0A8J4DRL8"/>
<dbReference type="GO" id="GO:0003700">
    <property type="term" value="F:DNA-binding transcription factor activity"/>
    <property type="evidence" value="ECO:0007669"/>
    <property type="project" value="InterPro"/>
</dbReference>
<name>A0A8J4DRL8_9ACTN</name>
<comment type="caution">
    <text evidence="2">The sequence shown here is derived from an EMBL/GenBank/DDBJ whole genome shotgun (WGS) entry which is preliminary data.</text>
</comment>
<accession>A0A8J4DRL8</accession>
<organism evidence="2 3">
    <name type="scientific">Virgisporangium aliadipatigenens</name>
    <dbReference type="NCBI Taxonomy" id="741659"/>
    <lineage>
        <taxon>Bacteria</taxon>
        <taxon>Bacillati</taxon>
        <taxon>Actinomycetota</taxon>
        <taxon>Actinomycetes</taxon>
        <taxon>Micromonosporales</taxon>
        <taxon>Micromonosporaceae</taxon>
        <taxon>Virgisporangium</taxon>
    </lineage>
</organism>
<dbReference type="Pfam" id="PF12802">
    <property type="entry name" value="MarR_2"/>
    <property type="match status" value="1"/>
</dbReference>
<proteinExistence type="predicted"/>
<dbReference type="InterPro" id="IPR036390">
    <property type="entry name" value="WH_DNA-bd_sf"/>
</dbReference>
<dbReference type="InterPro" id="IPR000835">
    <property type="entry name" value="HTH_MarR-typ"/>
</dbReference>
<sequence length="170" mass="18480">MSQNIAETDLFADHRITAMGLFTEAFTGVSAKLANQIVGHKLVMAEFEVLLRLSRSPGGRLRMSDLAAQTSLTTSGITRLIDRLERGGLVERTACPSDRRGLFAQITDLGRARLTDVLPEHLGLIDTWLIDLLEPAELEGFLGALRKIRDAVRPGAAAGTAEPVEDHHAK</sequence>
<reference evidence="2" key="1">
    <citation type="submission" date="2021-01" db="EMBL/GenBank/DDBJ databases">
        <title>Whole genome shotgun sequence of Virgisporangium aliadipatigenens NBRC 105644.</title>
        <authorList>
            <person name="Komaki H."/>
            <person name="Tamura T."/>
        </authorList>
    </citation>
    <scope>NUCLEOTIDE SEQUENCE</scope>
    <source>
        <strain evidence="2">NBRC 105644</strain>
    </source>
</reference>
<dbReference type="PRINTS" id="PR00598">
    <property type="entry name" value="HTHMARR"/>
</dbReference>
<dbReference type="InterPro" id="IPR039422">
    <property type="entry name" value="MarR/SlyA-like"/>
</dbReference>
<dbReference type="PANTHER" id="PTHR33164:SF99">
    <property type="entry name" value="MARR FAMILY REGULATORY PROTEIN"/>
    <property type="match status" value="1"/>
</dbReference>
<keyword evidence="3" id="KW-1185">Reference proteome</keyword>
<dbReference type="SUPFAM" id="SSF46785">
    <property type="entry name" value="Winged helix' DNA-binding domain"/>
    <property type="match status" value="1"/>
</dbReference>
<gene>
    <name evidence="2" type="ORF">Val02_40870</name>
</gene>
<dbReference type="EMBL" id="BOPF01000014">
    <property type="protein sequence ID" value="GIJ47201.1"/>
    <property type="molecule type" value="Genomic_DNA"/>
</dbReference>
<dbReference type="Gene3D" id="1.10.10.10">
    <property type="entry name" value="Winged helix-like DNA-binding domain superfamily/Winged helix DNA-binding domain"/>
    <property type="match status" value="1"/>
</dbReference>
<evidence type="ECO:0000259" key="1">
    <source>
        <dbReference type="PROSITE" id="PS50995"/>
    </source>
</evidence>